<dbReference type="SFLD" id="SFLDG01140">
    <property type="entry name" value="C2.B:_Phosphomannomutase_and_P"/>
    <property type="match status" value="1"/>
</dbReference>
<dbReference type="PROSITE" id="PS01228">
    <property type="entry name" value="COF_1"/>
    <property type="match status" value="1"/>
</dbReference>
<gene>
    <name evidence="1" type="primary">ywpJ</name>
    <name evidence="1" type="ORF">NCTC10815_01302</name>
</gene>
<organism evidence="1 2">
    <name type="scientific">Listeria grayi</name>
    <name type="common">Listeria murrayi</name>
    <dbReference type="NCBI Taxonomy" id="1641"/>
    <lineage>
        <taxon>Bacteria</taxon>
        <taxon>Bacillati</taxon>
        <taxon>Bacillota</taxon>
        <taxon>Bacilli</taxon>
        <taxon>Bacillales</taxon>
        <taxon>Listeriaceae</taxon>
        <taxon>Listeria</taxon>
    </lineage>
</organism>
<dbReference type="InterPro" id="IPR006379">
    <property type="entry name" value="HAD-SF_hydro_IIB"/>
</dbReference>
<dbReference type="Proteomes" id="UP000254879">
    <property type="component" value="Unassembled WGS sequence"/>
</dbReference>
<dbReference type="NCBIfam" id="TIGR01484">
    <property type="entry name" value="HAD-SF-IIB"/>
    <property type="match status" value="1"/>
</dbReference>
<accession>A0A378MEP0</accession>
<evidence type="ECO:0000313" key="1">
    <source>
        <dbReference type="EMBL" id="STY43993.1"/>
    </source>
</evidence>
<dbReference type="EC" id="3.1.3.-" evidence="1"/>
<protein>
    <submittedName>
        <fullName evidence="1">Uncharacterized phosphatase YwpJ</fullName>
        <ecNumber evidence="1">3.1.3.-</ecNumber>
    </submittedName>
</protein>
<dbReference type="Gene3D" id="3.40.50.1000">
    <property type="entry name" value="HAD superfamily/HAD-like"/>
    <property type="match status" value="1"/>
</dbReference>
<dbReference type="InterPro" id="IPR023214">
    <property type="entry name" value="HAD_sf"/>
</dbReference>
<dbReference type="Pfam" id="PF08282">
    <property type="entry name" value="Hydrolase_3"/>
    <property type="match status" value="1"/>
</dbReference>
<dbReference type="GO" id="GO:0016791">
    <property type="term" value="F:phosphatase activity"/>
    <property type="evidence" value="ECO:0007669"/>
    <property type="project" value="UniProtKB-ARBA"/>
</dbReference>
<reference evidence="1 2" key="1">
    <citation type="submission" date="2018-06" db="EMBL/GenBank/DDBJ databases">
        <authorList>
            <consortium name="Pathogen Informatics"/>
            <person name="Doyle S."/>
        </authorList>
    </citation>
    <scope>NUCLEOTIDE SEQUENCE [LARGE SCALE GENOMIC DNA]</scope>
    <source>
        <strain evidence="2">NCTC 10815</strain>
    </source>
</reference>
<sequence>MEYNDKIIASDMDGTLLNSDIEVSEENVKAIETARAEGIHFVLCTGRMYKDAMELSKRAKLHAPAICMNGAEIRDENGKVLLQHTIDKDLARKTYKILIEHGLYTEIFTEIGPITTNKATGKAFMIEMQKKLHPEVSSNEISKKIEERFEAKDVHERKDSEKIFANDDLHVFKFIAFSADESKLAQAKKRLMESNLLAVSSSGHENIEITHTEAQKGISLQYYAEKRGVTLEETFAIGDNNNDISMLKMAGYTVAMGNAEADVKKVAKYTTKTNDENGVAAAIYEMLKNNH</sequence>
<dbReference type="EMBL" id="UGPG01000001">
    <property type="protein sequence ID" value="STY43993.1"/>
    <property type="molecule type" value="Genomic_DNA"/>
</dbReference>
<keyword evidence="1" id="KW-0378">Hydrolase</keyword>
<dbReference type="SFLD" id="SFLDS00003">
    <property type="entry name" value="Haloacid_Dehalogenase"/>
    <property type="match status" value="1"/>
</dbReference>
<dbReference type="Gene3D" id="3.30.1240.10">
    <property type="match status" value="1"/>
</dbReference>
<dbReference type="AlphaFoldDB" id="A0A378MEP0"/>
<dbReference type="PANTHER" id="PTHR10000:SF55">
    <property type="entry name" value="5-AMINO-6-(5-PHOSPHO-D-RIBITYLAMINO)URACIL PHOSPHATASE YCSE"/>
    <property type="match status" value="1"/>
</dbReference>
<dbReference type="NCBIfam" id="TIGR00099">
    <property type="entry name" value="Cof-subfamily"/>
    <property type="match status" value="1"/>
</dbReference>
<dbReference type="SUPFAM" id="SSF56784">
    <property type="entry name" value="HAD-like"/>
    <property type="match status" value="1"/>
</dbReference>
<dbReference type="GO" id="GO:0005829">
    <property type="term" value="C:cytosol"/>
    <property type="evidence" value="ECO:0007669"/>
    <property type="project" value="TreeGrafter"/>
</dbReference>
<evidence type="ECO:0000313" key="2">
    <source>
        <dbReference type="Proteomes" id="UP000254879"/>
    </source>
</evidence>
<dbReference type="SFLD" id="SFLDG01144">
    <property type="entry name" value="C2.B.4:_PGP_Like"/>
    <property type="match status" value="1"/>
</dbReference>
<dbReference type="RefSeq" id="WP_115345811.1">
    <property type="nucleotide sequence ID" value="NZ_UGPG01000001.1"/>
</dbReference>
<dbReference type="PANTHER" id="PTHR10000">
    <property type="entry name" value="PHOSPHOSERINE PHOSPHATASE"/>
    <property type="match status" value="1"/>
</dbReference>
<dbReference type="InterPro" id="IPR036412">
    <property type="entry name" value="HAD-like_sf"/>
</dbReference>
<dbReference type="InterPro" id="IPR000150">
    <property type="entry name" value="Cof"/>
</dbReference>
<dbReference type="CDD" id="cd07516">
    <property type="entry name" value="HAD_Pase"/>
    <property type="match status" value="1"/>
</dbReference>
<name>A0A378MEP0_LISGR</name>
<dbReference type="GO" id="GO:0000287">
    <property type="term" value="F:magnesium ion binding"/>
    <property type="evidence" value="ECO:0007669"/>
    <property type="project" value="TreeGrafter"/>
</dbReference>
<proteinExistence type="predicted"/>